<keyword evidence="8" id="KW-1185">Reference proteome</keyword>
<keyword evidence="2 5" id="KW-0732">Signal</keyword>
<organism evidence="7 8">
    <name type="scientific">Penicillium arizonense</name>
    <dbReference type="NCBI Taxonomy" id="1835702"/>
    <lineage>
        <taxon>Eukaryota</taxon>
        <taxon>Fungi</taxon>
        <taxon>Dikarya</taxon>
        <taxon>Ascomycota</taxon>
        <taxon>Pezizomycotina</taxon>
        <taxon>Eurotiomycetes</taxon>
        <taxon>Eurotiomycetidae</taxon>
        <taxon>Eurotiales</taxon>
        <taxon>Aspergillaceae</taxon>
        <taxon>Penicillium</taxon>
    </lineage>
</organism>
<dbReference type="GO" id="GO:0005539">
    <property type="term" value="F:glycosaminoglycan binding"/>
    <property type="evidence" value="ECO:0007669"/>
    <property type="project" value="TreeGrafter"/>
</dbReference>
<sequence>MKFSATVTLILGICASIKAAKTRPNIVFIFTDDQDLRHGSLETQRAVQRHLAAKGTTFTNHYSTVAVCCPSRVSLMRGQAAHNTNNTAIRAPGGGYPKFVASAENENYLPHWLSKADYNAEYIGKLFNGNSLLNYSPGPLGWRHIDVLLEPYINTHNTVVMSENGARPKHYSGFQQTDVIRIKALERLRLLIDEENPFFLMISPTAPHVQNLYDPPAPPARYYGLFNDTTVPRTPNFNPPQKYQKGKPSWLRDLAPLNSTQIDEIDLLYQRRLESLRGVDDIVDDVVEMLEKRGIIDNTYIIYSTDQGYHLGTHRHSGKSLPYLEDSNIPLVVRGPGVPQGVISRTPSTVTDFAPTFLEIAGLAPELHPPFFDGASLLTAWKHPNTPALAKKKEAINVEYWGSAYTEIPTWSSGDYGVYFPGVYLDNDYKTMRVVGEKSSWMYSRWCTNDTELYNTTDDPYELKNLANLTDPHTRRVKSRLNALLMVTKSCTKSTCRDPWSIIQPPSPRHGKRVETLHDALDPHYDAFYEAFPLVTIDECMNYQFAANEGPFFPPSAQFELGLEYRNSTDNFAYATADPIETIAENSPLAGGWEQRQATYETLVKAARVLTDREINNPS</sequence>
<keyword evidence="3" id="KW-0378">Hydrolase</keyword>
<dbReference type="InterPro" id="IPR024607">
    <property type="entry name" value="Sulfatase_CS"/>
</dbReference>
<dbReference type="InterPro" id="IPR000917">
    <property type="entry name" value="Sulfatase_N"/>
</dbReference>
<feature type="chain" id="PRO_5009519326" description="Sulfatase N-terminal domain-containing protein" evidence="5">
    <location>
        <begin position="20"/>
        <end position="619"/>
    </location>
</feature>
<dbReference type="RefSeq" id="XP_022484687.1">
    <property type="nucleotide sequence ID" value="XM_022635440.1"/>
</dbReference>
<accession>A0A1F5L7Q0</accession>
<dbReference type="Gene3D" id="3.40.720.10">
    <property type="entry name" value="Alkaline Phosphatase, subunit A"/>
    <property type="match status" value="1"/>
</dbReference>
<gene>
    <name evidence="7" type="ORF">PENARI_c022G10431</name>
</gene>
<dbReference type="Pfam" id="PF00884">
    <property type="entry name" value="Sulfatase"/>
    <property type="match status" value="1"/>
</dbReference>
<protein>
    <recommendedName>
        <fullName evidence="6">Sulfatase N-terminal domain-containing protein</fullName>
    </recommendedName>
</protein>
<comment type="caution">
    <text evidence="7">The sequence shown here is derived from an EMBL/GenBank/DDBJ whole genome shotgun (WGS) entry which is preliminary data.</text>
</comment>
<evidence type="ECO:0000256" key="2">
    <source>
        <dbReference type="ARBA" id="ARBA00022729"/>
    </source>
</evidence>
<evidence type="ECO:0000256" key="4">
    <source>
        <dbReference type="ARBA" id="ARBA00023180"/>
    </source>
</evidence>
<evidence type="ECO:0000313" key="8">
    <source>
        <dbReference type="Proteomes" id="UP000177622"/>
    </source>
</evidence>
<keyword evidence="4" id="KW-0325">Glycoprotein</keyword>
<dbReference type="CDD" id="cd16147">
    <property type="entry name" value="G6S"/>
    <property type="match status" value="1"/>
</dbReference>
<dbReference type="GeneID" id="34580174"/>
<dbReference type="InterPro" id="IPR017850">
    <property type="entry name" value="Alkaline_phosphatase_core_sf"/>
</dbReference>
<evidence type="ECO:0000256" key="5">
    <source>
        <dbReference type="SAM" id="SignalP"/>
    </source>
</evidence>
<evidence type="ECO:0000313" key="7">
    <source>
        <dbReference type="EMBL" id="OGE49235.1"/>
    </source>
</evidence>
<dbReference type="EMBL" id="LXJU01000022">
    <property type="protein sequence ID" value="OGE49235.1"/>
    <property type="molecule type" value="Genomic_DNA"/>
</dbReference>
<reference evidence="7 8" key="1">
    <citation type="journal article" date="2016" name="Sci. Rep.">
        <title>Penicillium arizonense, a new, genome sequenced fungal species, reveals a high chemical diversity in secreted metabolites.</title>
        <authorList>
            <person name="Grijseels S."/>
            <person name="Nielsen J.C."/>
            <person name="Randelovic M."/>
            <person name="Nielsen J."/>
            <person name="Nielsen K.F."/>
            <person name="Workman M."/>
            <person name="Frisvad J.C."/>
        </authorList>
    </citation>
    <scope>NUCLEOTIDE SEQUENCE [LARGE SCALE GENOMIC DNA]</scope>
    <source>
        <strain evidence="7 8">CBS 141311</strain>
    </source>
</reference>
<dbReference type="AlphaFoldDB" id="A0A1F5L7Q0"/>
<dbReference type="SUPFAM" id="SSF53649">
    <property type="entry name" value="Alkaline phosphatase-like"/>
    <property type="match status" value="1"/>
</dbReference>
<dbReference type="GO" id="GO:0008449">
    <property type="term" value="F:N-acetylglucosamine-6-sulfatase activity"/>
    <property type="evidence" value="ECO:0007669"/>
    <property type="project" value="TreeGrafter"/>
</dbReference>
<feature type="domain" description="Sulfatase N-terminal" evidence="6">
    <location>
        <begin position="24"/>
        <end position="362"/>
    </location>
</feature>
<dbReference type="Proteomes" id="UP000177622">
    <property type="component" value="Unassembled WGS sequence"/>
</dbReference>
<name>A0A1F5L7Q0_PENAI</name>
<feature type="signal peptide" evidence="5">
    <location>
        <begin position="1"/>
        <end position="19"/>
    </location>
</feature>
<dbReference type="PANTHER" id="PTHR43108:SF8">
    <property type="entry name" value="SD21168P"/>
    <property type="match status" value="1"/>
</dbReference>
<evidence type="ECO:0000256" key="1">
    <source>
        <dbReference type="ARBA" id="ARBA00008779"/>
    </source>
</evidence>
<dbReference type="OrthoDB" id="96314at2759"/>
<evidence type="ECO:0000259" key="6">
    <source>
        <dbReference type="Pfam" id="PF00884"/>
    </source>
</evidence>
<dbReference type="PROSITE" id="PS00523">
    <property type="entry name" value="SULFATASE_1"/>
    <property type="match status" value="1"/>
</dbReference>
<evidence type="ECO:0000256" key="3">
    <source>
        <dbReference type="ARBA" id="ARBA00022801"/>
    </source>
</evidence>
<dbReference type="PANTHER" id="PTHR43108">
    <property type="entry name" value="N-ACETYLGLUCOSAMINE-6-SULFATASE FAMILY MEMBER"/>
    <property type="match status" value="1"/>
</dbReference>
<dbReference type="STRING" id="1835702.A0A1F5L7Q0"/>
<comment type="similarity">
    <text evidence="1">Belongs to the sulfatase family.</text>
</comment>
<proteinExistence type="inferred from homology"/>